<feature type="transmembrane region" description="Helical" evidence="1">
    <location>
        <begin position="18"/>
        <end position="38"/>
    </location>
</feature>
<comment type="caution">
    <text evidence="2">The sequence shown here is derived from an EMBL/GenBank/DDBJ whole genome shotgun (WGS) entry which is preliminary data.</text>
</comment>
<feature type="transmembrane region" description="Helical" evidence="1">
    <location>
        <begin position="100"/>
        <end position="129"/>
    </location>
</feature>
<reference evidence="2 3" key="1">
    <citation type="submission" date="2020-08" db="EMBL/GenBank/DDBJ databases">
        <title>Cohnella phylogeny.</title>
        <authorList>
            <person name="Dunlap C."/>
        </authorList>
    </citation>
    <scope>NUCLEOTIDE SEQUENCE [LARGE SCALE GENOMIC DNA]</scope>
    <source>
        <strain evidence="2 3">CBP 2801</strain>
    </source>
</reference>
<gene>
    <name evidence="2" type="ORF">H7C18_05760</name>
</gene>
<evidence type="ECO:0000313" key="2">
    <source>
        <dbReference type="EMBL" id="MBB6730401.1"/>
    </source>
</evidence>
<keyword evidence="1" id="KW-1133">Transmembrane helix</keyword>
<protein>
    <submittedName>
        <fullName evidence="2">ABC transporter permease</fullName>
    </submittedName>
</protein>
<name>A0A7X0VTX1_9BACL</name>
<dbReference type="CDD" id="cd21809">
    <property type="entry name" value="ABC-2_lan_permease-like"/>
    <property type="match status" value="1"/>
</dbReference>
<evidence type="ECO:0000256" key="1">
    <source>
        <dbReference type="SAM" id="Phobius"/>
    </source>
</evidence>
<feature type="transmembrane region" description="Helical" evidence="1">
    <location>
        <begin position="58"/>
        <end position="79"/>
    </location>
</feature>
<keyword evidence="1" id="KW-0472">Membrane</keyword>
<dbReference type="PANTHER" id="PTHR37305:SF1">
    <property type="entry name" value="MEMBRANE PROTEIN"/>
    <property type="match status" value="1"/>
</dbReference>
<dbReference type="Proteomes" id="UP000564644">
    <property type="component" value="Unassembled WGS sequence"/>
</dbReference>
<sequence>MFNVFYAELLKLKHSRMFWLVLVGALPANLITLFVMMPKVSMDGARVGVDMMYVFYRQGMMLVMMGPSMFTIMAAYIFAREYQERTINQLFSYPISRIRILAAKLSVVFALIAVTAALSSILALGVGVVQLIKQNAEWNTIWLGIRMNLMVIVLSFGTVPVAAAFGMAGKSVIPAAVVGSFATIVTVIGEIGHGRQSILFPWLTSYGPVRRMAQEIAQAGSNPYEPTAALILTVVFLVSLTYCLFHYVRTDVHSGS</sequence>
<feature type="transmembrane region" description="Helical" evidence="1">
    <location>
        <begin position="228"/>
        <end position="248"/>
    </location>
</feature>
<keyword evidence="3" id="KW-1185">Reference proteome</keyword>
<proteinExistence type="predicted"/>
<evidence type="ECO:0000313" key="3">
    <source>
        <dbReference type="Proteomes" id="UP000564644"/>
    </source>
</evidence>
<keyword evidence="1" id="KW-0812">Transmembrane</keyword>
<dbReference type="Pfam" id="PF12730">
    <property type="entry name" value="ABC2_membrane_4"/>
    <property type="match status" value="1"/>
</dbReference>
<dbReference type="AlphaFoldDB" id="A0A7X0VTX1"/>
<feature type="transmembrane region" description="Helical" evidence="1">
    <location>
        <begin position="141"/>
        <end position="165"/>
    </location>
</feature>
<dbReference type="PANTHER" id="PTHR37305">
    <property type="entry name" value="INTEGRAL MEMBRANE PROTEIN-RELATED"/>
    <property type="match status" value="1"/>
</dbReference>
<organism evidence="2 3">
    <name type="scientific">Cohnella zeiphila</name>
    <dbReference type="NCBI Taxonomy" id="2761120"/>
    <lineage>
        <taxon>Bacteria</taxon>
        <taxon>Bacillati</taxon>
        <taxon>Bacillota</taxon>
        <taxon>Bacilli</taxon>
        <taxon>Bacillales</taxon>
        <taxon>Paenibacillaceae</taxon>
        <taxon>Cohnella</taxon>
    </lineage>
</organism>
<accession>A0A7X0VTX1</accession>
<dbReference type="EMBL" id="JACJVO010000007">
    <property type="protein sequence ID" value="MBB6730401.1"/>
    <property type="molecule type" value="Genomic_DNA"/>
</dbReference>
<feature type="transmembrane region" description="Helical" evidence="1">
    <location>
        <begin position="172"/>
        <end position="192"/>
    </location>
</feature>